<evidence type="ECO:0000256" key="10">
    <source>
        <dbReference type="ARBA" id="ARBA00024342"/>
    </source>
</evidence>
<dbReference type="eggNOG" id="COG1157">
    <property type="taxonomic scope" value="Bacteria"/>
</dbReference>
<proteinExistence type="inferred from homology"/>
<dbReference type="CDD" id="cd18114">
    <property type="entry name" value="ATP-synt_flagellum-secretory_path_III_C"/>
    <property type="match status" value="1"/>
</dbReference>
<keyword evidence="5" id="KW-0067">ATP-binding</keyword>
<gene>
    <name evidence="15" type="ORF">ALO_14077</name>
</gene>
<dbReference type="Pfam" id="PF02874">
    <property type="entry name" value="ATP-synt_ab_N"/>
    <property type="match status" value="1"/>
</dbReference>
<comment type="catalytic activity">
    <reaction evidence="13">
        <text>ATP + H2O + cellular proteinSide 1 = ADP + phosphate + cellular proteinSide 2.</text>
        <dbReference type="EC" id="7.4.2.8"/>
    </reaction>
</comment>
<dbReference type="GO" id="GO:0046961">
    <property type="term" value="F:proton-transporting ATPase activity, rotational mechanism"/>
    <property type="evidence" value="ECO:0007669"/>
    <property type="project" value="InterPro"/>
</dbReference>
<evidence type="ECO:0000256" key="8">
    <source>
        <dbReference type="ARBA" id="ARBA00023026"/>
    </source>
</evidence>
<dbReference type="SUPFAM" id="SSF52540">
    <property type="entry name" value="P-loop containing nucleoside triphosphate hydrolases"/>
    <property type="match status" value="1"/>
</dbReference>
<dbReference type="InterPro" id="IPR040627">
    <property type="entry name" value="T3SS_ATPase_C"/>
</dbReference>
<evidence type="ECO:0000256" key="4">
    <source>
        <dbReference type="ARBA" id="ARBA00022741"/>
    </source>
</evidence>
<keyword evidence="15" id="KW-0966">Cell projection</keyword>
<dbReference type="GO" id="GO:0046933">
    <property type="term" value="F:proton-transporting ATP synthase activity, rotational mechanism"/>
    <property type="evidence" value="ECO:0007669"/>
    <property type="project" value="TreeGrafter"/>
</dbReference>
<reference evidence="15 16" key="1">
    <citation type="journal article" date="2011" name="EMBO J.">
        <title>Structural diversity of bacterial flagellar motors.</title>
        <authorList>
            <person name="Chen S."/>
            <person name="Beeby M."/>
            <person name="Murphy G.E."/>
            <person name="Leadbetter J.R."/>
            <person name="Hendrixson D.R."/>
            <person name="Briegel A."/>
            <person name="Li Z."/>
            <person name="Shi J."/>
            <person name="Tocheva E.I."/>
            <person name="Muller A."/>
            <person name="Dobro M.J."/>
            <person name="Jensen G.J."/>
        </authorList>
    </citation>
    <scope>NUCLEOTIDE SEQUENCE [LARGE SCALE GENOMIC DNA]</scope>
    <source>
        <strain evidence="15 16">DSM 6540</strain>
    </source>
</reference>
<dbReference type="PROSITE" id="PS00152">
    <property type="entry name" value="ATPASE_ALPHA_BETA"/>
    <property type="match status" value="1"/>
</dbReference>
<dbReference type="GO" id="GO:0071973">
    <property type="term" value="P:bacterial-type flagellum-dependent cell motility"/>
    <property type="evidence" value="ECO:0007669"/>
    <property type="project" value="InterPro"/>
</dbReference>
<dbReference type="InterPro" id="IPR004100">
    <property type="entry name" value="ATPase_F1/V1/A1_a/bsu_N"/>
</dbReference>
<dbReference type="NCBIfam" id="TIGR03497">
    <property type="entry name" value="FliI_clade2"/>
    <property type="match status" value="1"/>
</dbReference>
<dbReference type="RefSeq" id="WP_004096839.1">
    <property type="nucleotide sequence ID" value="NZ_AFGF01000126.1"/>
</dbReference>
<dbReference type="Proteomes" id="UP000003240">
    <property type="component" value="Unassembled WGS sequence"/>
</dbReference>
<dbReference type="Gene3D" id="3.40.50.12240">
    <property type="match status" value="1"/>
</dbReference>
<keyword evidence="15" id="KW-0282">Flagellum</keyword>
<accession>F7NL43</accession>
<dbReference type="OrthoDB" id="9803053at2"/>
<dbReference type="GO" id="GO:0030257">
    <property type="term" value="C:type III protein secretion system complex"/>
    <property type="evidence" value="ECO:0007669"/>
    <property type="project" value="InterPro"/>
</dbReference>
<keyword evidence="7" id="KW-1278">Translocase</keyword>
<keyword evidence="3" id="KW-0963">Cytoplasm</keyword>
<dbReference type="InterPro" id="IPR050053">
    <property type="entry name" value="ATPase_alpha/beta_chains"/>
</dbReference>
<comment type="similarity">
    <text evidence="10">Belongs to the ATPase alpha/beta chains family. T3SS ATPase subfamily.</text>
</comment>
<dbReference type="Pfam" id="PF00006">
    <property type="entry name" value="ATP-synt_ab"/>
    <property type="match status" value="1"/>
</dbReference>
<keyword evidence="6" id="KW-0653">Protein transport</keyword>
<sequence>MSKHEATFQIDKYIQTVQSVETMRLCGKITQIVGLMIETQGPRVDLGEVCKIYPRGSNQPIAAEVVGFRNGKVLLMPFGEMQGIGPGCEVVSTQKTSSVRVSPNLLGRILDGLGNPIDGKGPIEGHAEYPLHAQPPPPLSRRRITEKLSVGVRAIDGLLTLGRGQRVGIMAGSGVGKSTLLGMIARNTEADISVIALVGERGREVKEFIERDLGEEGLKRSVVVVATSDQPALARIKGAMTATAIAEFFRDQGRDVVLMMDSVTRFAMAQREVGLTVGEPPATRGYTPSVFALLPKLLERSGTGDRGSITGIYTVLVDGDDMNEPVADTVRSILDGHIVLSRNIAALNHYPAIDVLPSVSRLMLEIADKEHWQAAQKVRSMLAVYREAEDLINIGAYVAGSNSEIDRAIQKIGPIRAFLQQDVYEFEPMQETIAKLCDLTNG</sequence>
<evidence type="ECO:0000256" key="9">
    <source>
        <dbReference type="ARBA" id="ARBA00023065"/>
    </source>
</evidence>
<evidence type="ECO:0000256" key="12">
    <source>
        <dbReference type="ARBA" id="ARBA00024442"/>
    </source>
</evidence>
<evidence type="ECO:0000256" key="2">
    <source>
        <dbReference type="ARBA" id="ARBA00022448"/>
    </source>
</evidence>
<dbReference type="GO" id="GO:0008564">
    <property type="term" value="F:protein-exporting ATPase activity"/>
    <property type="evidence" value="ECO:0007669"/>
    <property type="project" value="UniProtKB-EC"/>
</dbReference>
<keyword evidence="8" id="KW-0843">Virulence</keyword>
<keyword evidence="16" id="KW-1185">Reference proteome</keyword>
<dbReference type="InterPro" id="IPR003593">
    <property type="entry name" value="AAA+_ATPase"/>
</dbReference>
<dbReference type="NCBIfam" id="TIGR02546">
    <property type="entry name" value="III_secr_ATP"/>
    <property type="match status" value="1"/>
</dbReference>
<comment type="subcellular location">
    <subcellularLocation>
        <location evidence="1">Cytoplasm</location>
    </subcellularLocation>
</comment>
<dbReference type="PANTHER" id="PTHR15184:SF9">
    <property type="entry name" value="SPI-1 TYPE 3 SECRETION SYSTEM ATPASE"/>
    <property type="match status" value="1"/>
</dbReference>
<evidence type="ECO:0000256" key="13">
    <source>
        <dbReference type="ARBA" id="ARBA00034006"/>
    </source>
</evidence>
<dbReference type="EC" id="7.4.2.8" evidence="11"/>
<dbReference type="InterPro" id="IPR022425">
    <property type="entry name" value="FliI_clade2"/>
</dbReference>
<dbReference type="InterPro" id="IPR027417">
    <property type="entry name" value="P-loop_NTPase"/>
</dbReference>
<dbReference type="Pfam" id="PF18269">
    <property type="entry name" value="T3SS_ATPase_C"/>
    <property type="match status" value="1"/>
</dbReference>
<dbReference type="InterPro" id="IPR005714">
    <property type="entry name" value="ATPase_T3SS_FliI/YscN"/>
</dbReference>
<evidence type="ECO:0000256" key="7">
    <source>
        <dbReference type="ARBA" id="ARBA00022967"/>
    </source>
</evidence>
<dbReference type="GO" id="GO:0005524">
    <property type="term" value="F:ATP binding"/>
    <property type="evidence" value="ECO:0007669"/>
    <property type="project" value="UniProtKB-KW"/>
</dbReference>
<dbReference type="InterPro" id="IPR013380">
    <property type="entry name" value="ATPase_T3SS_SctN"/>
</dbReference>
<comment type="caution">
    <text evidence="15">The sequence shown here is derived from an EMBL/GenBank/DDBJ whole genome shotgun (WGS) entry which is preliminary data.</text>
</comment>
<dbReference type="GO" id="GO:0005737">
    <property type="term" value="C:cytoplasm"/>
    <property type="evidence" value="ECO:0007669"/>
    <property type="project" value="UniProtKB-SubCell"/>
</dbReference>
<name>F7NL43_9FIRM</name>
<dbReference type="STRING" id="1009370.ALO_14077"/>
<evidence type="ECO:0000256" key="1">
    <source>
        <dbReference type="ARBA" id="ARBA00004496"/>
    </source>
</evidence>
<evidence type="ECO:0000259" key="14">
    <source>
        <dbReference type="SMART" id="SM00382"/>
    </source>
</evidence>
<dbReference type="InterPro" id="IPR000194">
    <property type="entry name" value="ATPase_F1/V1/A1_a/bsu_nucl-bd"/>
</dbReference>
<evidence type="ECO:0000256" key="5">
    <source>
        <dbReference type="ARBA" id="ARBA00022840"/>
    </source>
</evidence>
<dbReference type="CDD" id="cd01136">
    <property type="entry name" value="ATPase_flagellum-secretory_path_III"/>
    <property type="match status" value="1"/>
</dbReference>
<dbReference type="GO" id="GO:0044780">
    <property type="term" value="P:bacterial-type flagellum assembly"/>
    <property type="evidence" value="ECO:0007669"/>
    <property type="project" value="InterPro"/>
</dbReference>
<evidence type="ECO:0000313" key="16">
    <source>
        <dbReference type="Proteomes" id="UP000003240"/>
    </source>
</evidence>
<dbReference type="SMART" id="SM00382">
    <property type="entry name" value="AAA"/>
    <property type="match status" value="1"/>
</dbReference>
<dbReference type="AlphaFoldDB" id="F7NL43"/>
<evidence type="ECO:0000256" key="6">
    <source>
        <dbReference type="ARBA" id="ARBA00022927"/>
    </source>
</evidence>
<dbReference type="CDD" id="cd18117">
    <property type="entry name" value="ATP-synt_flagellum-secretory_path_III_N"/>
    <property type="match status" value="1"/>
</dbReference>
<keyword evidence="15" id="KW-0969">Cilium</keyword>
<keyword evidence="2" id="KW-0813">Transport</keyword>
<dbReference type="PANTHER" id="PTHR15184">
    <property type="entry name" value="ATP SYNTHASE"/>
    <property type="match status" value="1"/>
</dbReference>
<keyword evidence="4" id="KW-0547">Nucleotide-binding</keyword>
<feature type="domain" description="AAA+ ATPase" evidence="14">
    <location>
        <begin position="163"/>
        <end position="345"/>
    </location>
</feature>
<keyword evidence="9" id="KW-0406">Ion transport</keyword>
<dbReference type="GO" id="GO:0016887">
    <property type="term" value="F:ATP hydrolysis activity"/>
    <property type="evidence" value="ECO:0007669"/>
    <property type="project" value="InterPro"/>
</dbReference>
<dbReference type="NCBIfam" id="TIGR01026">
    <property type="entry name" value="fliI_yscN"/>
    <property type="match status" value="1"/>
</dbReference>
<dbReference type="FunFam" id="3.40.50.12240:FF:000002">
    <property type="entry name" value="Flagellum-specific ATP synthase FliI"/>
    <property type="match status" value="1"/>
</dbReference>
<dbReference type="InterPro" id="IPR020003">
    <property type="entry name" value="ATPase_a/bsu_AS"/>
</dbReference>
<evidence type="ECO:0000313" key="15">
    <source>
        <dbReference type="EMBL" id="EGO63148.1"/>
    </source>
</evidence>
<organism evidence="15 16">
    <name type="scientific">Acetonema longum DSM 6540</name>
    <dbReference type="NCBI Taxonomy" id="1009370"/>
    <lineage>
        <taxon>Bacteria</taxon>
        <taxon>Bacillati</taxon>
        <taxon>Bacillota</taxon>
        <taxon>Negativicutes</taxon>
        <taxon>Acetonemataceae</taxon>
        <taxon>Acetonema</taxon>
    </lineage>
</organism>
<evidence type="ECO:0000256" key="3">
    <source>
        <dbReference type="ARBA" id="ARBA00022490"/>
    </source>
</evidence>
<protein>
    <recommendedName>
        <fullName evidence="12">Type 3 secretion system ATPase</fullName>
        <ecNumber evidence="11">7.4.2.8</ecNumber>
    </recommendedName>
</protein>
<dbReference type="EMBL" id="AFGF01000126">
    <property type="protein sequence ID" value="EGO63148.1"/>
    <property type="molecule type" value="Genomic_DNA"/>
</dbReference>
<dbReference type="GO" id="GO:0030254">
    <property type="term" value="P:protein secretion by the type III secretion system"/>
    <property type="evidence" value="ECO:0007669"/>
    <property type="project" value="InterPro"/>
</dbReference>
<evidence type="ECO:0000256" key="11">
    <source>
        <dbReference type="ARBA" id="ARBA00024382"/>
    </source>
</evidence>